<dbReference type="KEGG" id="loa:LOAG_03183"/>
<sequence>MGGENASLGEMPWAVALFHGRIYVCTGTLISRKHVITAAHCFKRLFATRPCNVSFGYYQKVALEKYSVLYGSNCIKQQNENSCNNAPEMKISRIVRAQYGRFFNERCLMADFALLELEDIIEEPLTNYICLWHRNIIREDDRIRLTGYGWGSVPSFDGEELANNLQVINFPKTMNRLECLQISKTKDAICAVESRVASTCRVN</sequence>
<dbReference type="SUPFAM" id="SSF50494">
    <property type="entry name" value="Trypsin-like serine proteases"/>
    <property type="match status" value="1"/>
</dbReference>
<dbReference type="PROSITE" id="PS00134">
    <property type="entry name" value="TRYPSIN_HIS"/>
    <property type="match status" value="1"/>
</dbReference>
<proteinExistence type="inferred from homology"/>
<evidence type="ECO:0000313" key="4">
    <source>
        <dbReference type="EMBL" id="EFO25302.2"/>
    </source>
</evidence>
<dbReference type="RefSeq" id="XP_003138768.2">
    <property type="nucleotide sequence ID" value="XM_003138720.2"/>
</dbReference>
<dbReference type="InterPro" id="IPR051487">
    <property type="entry name" value="Ser/Thr_Proteases_Immune/Dev"/>
</dbReference>
<dbReference type="GeneID" id="9940570"/>
<evidence type="ECO:0000256" key="1">
    <source>
        <dbReference type="ARBA" id="ARBA00023157"/>
    </source>
</evidence>
<keyword evidence="1" id="KW-1015">Disulfide bond</keyword>
<evidence type="ECO:0000256" key="2">
    <source>
        <dbReference type="ARBA" id="ARBA00024195"/>
    </source>
</evidence>
<dbReference type="InterPro" id="IPR009003">
    <property type="entry name" value="Peptidase_S1_PA"/>
</dbReference>
<dbReference type="EMBL" id="JH712335">
    <property type="protein sequence ID" value="EFO25302.2"/>
    <property type="molecule type" value="Genomic_DNA"/>
</dbReference>
<dbReference type="CTD" id="9940570"/>
<dbReference type="InterPro" id="IPR001254">
    <property type="entry name" value="Trypsin_dom"/>
</dbReference>
<dbReference type="PROSITE" id="PS50240">
    <property type="entry name" value="TRYPSIN_DOM"/>
    <property type="match status" value="1"/>
</dbReference>
<dbReference type="InParanoid" id="A0A1S0U6U0"/>
<dbReference type="PANTHER" id="PTHR24256">
    <property type="entry name" value="TRYPTASE-RELATED"/>
    <property type="match status" value="1"/>
</dbReference>
<comment type="similarity">
    <text evidence="2">Belongs to the peptidase S1 family. CLIP subfamily.</text>
</comment>
<name>A0A1S0U6U0_LOALO</name>
<organism evidence="4">
    <name type="scientific">Loa loa</name>
    <name type="common">Eye worm</name>
    <name type="synonym">Filaria loa</name>
    <dbReference type="NCBI Taxonomy" id="7209"/>
    <lineage>
        <taxon>Eukaryota</taxon>
        <taxon>Metazoa</taxon>
        <taxon>Ecdysozoa</taxon>
        <taxon>Nematoda</taxon>
        <taxon>Chromadorea</taxon>
        <taxon>Rhabditida</taxon>
        <taxon>Spirurina</taxon>
        <taxon>Spiruromorpha</taxon>
        <taxon>Filarioidea</taxon>
        <taxon>Onchocercidae</taxon>
        <taxon>Loa</taxon>
    </lineage>
</organism>
<accession>A0A1S0U6U0</accession>
<dbReference type="SMART" id="SM00020">
    <property type="entry name" value="Tryp_SPc"/>
    <property type="match status" value="1"/>
</dbReference>
<protein>
    <recommendedName>
        <fullName evidence="3">Peptidase S1 domain-containing protein</fullName>
    </recommendedName>
</protein>
<dbReference type="GO" id="GO:0006508">
    <property type="term" value="P:proteolysis"/>
    <property type="evidence" value="ECO:0007669"/>
    <property type="project" value="InterPro"/>
</dbReference>
<dbReference type="InterPro" id="IPR018114">
    <property type="entry name" value="TRYPSIN_HIS"/>
</dbReference>
<dbReference type="InterPro" id="IPR043504">
    <property type="entry name" value="Peptidase_S1_PA_chymotrypsin"/>
</dbReference>
<gene>
    <name evidence="4" type="ORF">LOAG_03183</name>
</gene>
<dbReference type="Gene3D" id="2.40.10.10">
    <property type="entry name" value="Trypsin-like serine proteases"/>
    <property type="match status" value="1"/>
</dbReference>
<evidence type="ECO:0000259" key="3">
    <source>
        <dbReference type="PROSITE" id="PS50240"/>
    </source>
</evidence>
<feature type="domain" description="Peptidase S1" evidence="3">
    <location>
        <begin position="1"/>
        <end position="203"/>
    </location>
</feature>
<dbReference type="OrthoDB" id="6353231at2759"/>
<reference evidence="4" key="1">
    <citation type="submission" date="2012-04" db="EMBL/GenBank/DDBJ databases">
        <title>The Genome Sequence of Loa loa.</title>
        <authorList>
            <consortium name="The Broad Institute Genome Sequencing Platform"/>
            <consortium name="Broad Institute Genome Sequencing Center for Infectious Disease"/>
            <person name="Nutman T.B."/>
            <person name="Fink D.L."/>
            <person name="Russ C."/>
            <person name="Young S."/>
            <person name="Zeng Q."/>
            <person name="Gargeya S."/>
            <person name="Alvarado L."/>
            <person name="Berlin A."/>
            <person name="Chapman S.B."/>
            <person name="Chen Z."/>
            <person name="Freedman E."/>
            <person name="Gellesch M."/>
            <person name="Goldberg J."/>
            <person name="Griggs A."/>
            <person name="Gujja S."/>
            <person name="Heilman E.R."/>
            <person name="Heiman D."/>
            <person name="Howarth C."/>
            <person name="Mehta T."/>
            <person name="Neiman D."/>
            <person name="Pearson M."/>
            <person name="Roberts A."/>
            <person name="Saif S."/>
            <person name="Shea T."/>
            <person name="Shenoy N."/>
            <person name="Sisk P."/>
            <person name="Stolte C."/>
            <person name="Sykes S."/>
            <person name="White J."/>
            <person name="Yandava C."/>
            <person name="Haas B."/>
            <person name="Henn M.R."/>
            <person name="Nusbaum C."/>
            <person name="Birren B."/>
        </authorList>
    </citation>
    <scope>NUCLEOTIDE SEQUENCE [LARGE SCALE GENOMIC DNA]</scope>
</reference>
<dbReference type="AlphaFoldDB" id="A0A1S0U6U0"/>
<dbReference type="Pfam" id="PF00089">
    <property type="entry name" value="Trypsin"/>
    <property type="match status" value="1"/>
</dbReference>
<dbReference type="GO" id="GO:0004252">
    <property type="term" value="F:serine-type endopeptidase activity"/>
    <property type="evidence" value="ECO:0007669"/>
    <property type="project" value="InterPro"/>
</dbReference>